<evidence type="ECO:0000313" key="4">
    <source>
        <dbReference type="Proteomes" id="UP000593566"/>
    </source>
</evidence>
<reference evidence="3 4" key="1">
    <citation type="journal article" date="2020" name="Genomics">
        <title>Complete, high-quality genomes from long-read metagenomic sequencing of two wolf lichen thalli reveals enigmatic genome architecture.</title>
        <authorList>
            <person name="McKenzie S.K."/>
            <person name="Walston R.F."/>
            <person name="Allen J.L."/>
        </authorList>
    </citation>
    <scope>NUCLEOTIDE SEQUENCE [LARGE SCALE GENOMIC DNA]</scope>
    <source>
        <strain evidence="3">WasteWater1</strain>
    </source>
</reference>
<dbReference type="Proteomes" id="UP000593566">
    <property type="component" value="Unassembled WGS sequence"/>
</dbReference>
<feature type="region of interest" description="Disordered" evidence="1">
    <location>
        <begin position="300"/>
        <end position="322"/>
    </location>
</feature>
<name>A0A8H6C792_9LECA</name>
<feature type="compositionally biased region" description="Polar residues" evidence="1">
    <location>
        <begin position="207"/>
        <end position="220"/>
    </location>
</feature>
<keyword evidence="2" id="KW-1133">Transmembrane helix</keyword>
<feature type="region of interest" description="Disordered" evidence="1">
    <location>
        <begin position="171"/>
        <end position="220"/>
    </location>
</feature>
<feature type="transmembrane region" description="Helical" evidence="2">
    <location>
        <begin position="21"/>
        <end position="44"/>
    </location>
</feature>
<dbReference type="GeneID" id="59334744"/>
<organism evidence="3 4">
    <name type="scientific">Letharia lupina</name>
    <dbReference type="NCBI Taxonomy" id="560253"/>
    <lineage>
        <taxon>Eukaryota</taxon>
        <taxon>Fungi</taxon>
        <taxon>Dikarya</taxon>
        <taxon>Ascomycota</taxon>
        <taxon>Pezizomycotina</taxon>
        <taxon>Lecanoromycetes</taxon>
        <taxon>OSLEUM clade</taxon>
        <taxon>Lecanoromycetidae</taxon>
        <taxon>Lecanorales</taxon>
        <taxon>Lecanorineae</taxon>
        <taxon>Parmeliaceae</taxon>
        <taxon>Letharia</taxon>
    </lineage>
</organism>
<feature type="region of interest" description="Disordered" evidence="1">
    <location>
        <begin position="50"/>
        <end position="126"/>
    </location>
</feature>
<feature type="compositionally biased region" description="Basic and acidic residues" evidence="1">
    <location>
        <begin position="172"/>
        <end position="206"/>
    </location>
</feature>
<evidence type="ECO:0000313" key="3">
    <source>
        <dbReference type="EMBL" id="KAF6217931.1"/>
    </source>
</evidence>
<gene>
    <name evidence="3" type="ORF">HO133_006343</name>
</gene>
<accession>A0A8H6C792</accession>
<feature type="compositionally biased region" description="Pro residues" evidence="1">
    <location>
        <begin position="62"/>
        <end position="86"/>
    </location>
</feature>
<protein>
    <recommendedName>
        <fullName evidence="5">Peroxin 22-like protein</fullName>
    </recommendedName>
</protein>
<keyword evidence="4" id="KW-1185">Reference proteome</keyword>
<feature type="compositionally biased region" description="Polar residues" evidence="1">
    <location>
        <begin position="300"/>
        <end position="310"/>
    </location>
</feature>
<sequence>MSYSYERQRRQTYGASTRRTAWGYWLPLAVTVTVATAGLVAWVWNERRDDDDDDLAYRPPGQAGPPPSGPDYTNAPPPSGYGPPPSDYGNGPSPGFQGPPPGFEGPPAAQTPFAPGSDGRGAEESSIAARMSGALRRTPSPQQIFDGARRNVVAGVTAAGAAVGGALSSITEEGKGGYEDHSRWSEEAESQHGEPSRKGPELRDLEGSTSSRQTTLSTIKASGKRKTVAIVVSAETEYEHSEDAEYHQEHASILSHLPEHVDPDSRIFVLIYAPDLKQHPLANRQSGQPDVSLASSYSNIGQEDAQSQGEKSPDPESAGGRSHMFNTLYTQAQALVNKETEIMPFTTPTGYIQILKHLAPETVYLQETLSESGDAIAQIKDWVGHDIVIVVGESGHGGLVDSEDEHEEKEKWWHNDPQIGLGKGVEIVDGLRVGEDWRRRIGGHD</sequence>
<dbReference type="EMBL" id="JACCJB010000024">
    <property type="protein sequence ID" value="KAF6217931.1"/>
    <property type="molecule type" value="Genomic_DNA"/>
</dbReference>
<evidence type="ECO:0000256" key="2">
    <source>
        <dbReference type="SAM" id="Phobius"/>
    </source>
</evidence>
<feature type="compositionally biased region" description="Low complexity" evidence="1">
    <location>
        <begin position="87"/>
        <end position="96"/>
    </location>
</feature>
<dbReference type="RefSeq" id="XP_037147366.1">
    <property type="nucleotide sequence ID" value="XM_037297241.1"/>
</dbReference>
<evidence type="ECO:0000256" key="1">
    <source>
        <dbReference type="SAM" id="MobiDB-lite"/>
    </source>
</evidence>
<keyword evidence="2" id="KW-0472">Membrane</keyword>
<evidence type="ECO:0008006" key="5">
    <source>
        <dbReference type="Google" id="ProtNLM"/>
    </source>
</evidence>
<comment type="caution">
    <text evidence="3">The sequence shown here is derived from an EMBL/GenBank/DDBJ whole genome shotgun (WGS) entry which is preliminary data.</text>
</comment>
<dbReference type="AlphaFoldDB" id="A0A8H6C792"/>
<keyword evidence="2" id="KW-0812">Transmembrane</keyword>
<proteinExistence type="predicted"/>